<dbReference type="PANTHER" id="PTHR11616:SF240">
    <property type="entry name" value="BLOATED TUBULES, ISOFORM B-RELATED"/>
    <property type="match status" value="1"/>
</dbReference>
<feature type="binding site" evidence="6">
    <location>
        <position position="389"/>
    </location>
    <ligand>
        <name>Na(+)</name>
        <dbReference type="ChEBI" id="CHEBI:29101"/>
        <label>1</label>
    </ligand>
</feature>
<evidence type="ECO:0000256" key="9">
    <source>
        <dbReference type="SAM" id="MobiDB-lite"/>
    </source>
</evidence>
<evidence type="ECO:0000256" key="2">
    <source>
        <dbReference type="ARBA" id="ARBA00022448"/>
    </source>
</evidence>
<dbReference type="GO" id="GO:0046872">
    <property type="term" value="F:metal ion binding"/>
    <property type="evidence" value="ECO:0007669"/>
    <property type="project" value="UniProtKB-KW"/>
</dbReference>
<protein>
    <recommendedName>
        <fullName evidence="8">Transporter</fullName>
    </recommendedName>
</protein>
<dbReference type="EMBL" id="JBAMIC010000010">
    <property type="protein sequence ID" value="KAK7102799.1"/>
    <property type="molecule type" value="Genomic_DNA"/>
</dbReference>
<keyword evidence="5 10" id="KW-0472">Membrane</keyword>
<reference evidence="11 12" key="1">
    <citation type="submission" date="2024-02" db="EMBL/GenBank/DDBJ databases">
        <title>Chromosome-scale genome assembly of the rough periwinkle Littorina saxatilis.</title>
        <authorList>
            <person name="De Jode A."/>
            <person name="Faria R."/>
            <person name="Formenti G."/>
            <person name="Sims Y."/>
            <person name="Smith T.P."/>
            <person name="Tracey A."/>
            <person name="Wood J.M.D."/>
            <person name="Zagrodzka Z.B."/>
            <person name="Johannesson K."/>
            <person name="Butlin R.K."/>
            <person name="Leder E.H."/>
        </authorList>
    </citation>
    <scope>NUCLEOTIDE SEQUENCE [LARGE SCALE GENOMIC DNA]</scope>
    <source>
        <strain evidence="11">Snail1</strain>
        <tissue evidence="11">Muscle</tissue>
    </source>
</reference>
<feature type="binding site" evidence="6">
    <location>
        <position position="489"/>
    </location>
    <ligand>
        <name>Na(+)</name>
        <dbReference type="ChEBI" id="CHEBI:29101"/>
        <label>1</label>
    </ligand>
</feature>
<name>A0AAN9GCU0_9CAEN</name>
<feature type="binding site" evidence="6">
    <location>
        <position position="490"/>
    </location>
    <ligand>
        <name>Na(+)</name>
        <dbReference type="ChEBI" id="CHEBI:29101"/>
        <label>1</label>
    </ligand>
</feature>
<keyword evidence="8" id="KW-0769">Symport</keyword>
<evidence type="ECO:0000256" key="4">
    <source>
        <dbReference type="ARBA" id="ARBA00022989"/>
    </source>
</evidence>
<feature type="transmembrane region" description="Helical" evidence="10">
    <location>
        <begin position="112"/>
        <end position="131"/>
    </location>
</feature>
<feature type="transmembrane region" description="Helical" evidence="10">
    <location>
        <begin position="333"/>
        <end position="353"/>
    </location>
</feature>
<feature type="transmembrane region" description="Helical" evidence="10">
    <location>
        <begin position="143"/>
        <end position="165"/>
    </location>
</feature>
<feature type="binding site" evidence="6">
    <location>
        <position position="486"/>
    </location>
    <ligand>
        <name>Na(+)</name>
        <dbReference type="ChEBI" id="CHEBI:29101"/>
        <label>1</label>
    </ligand>
</feature>
<keyword evidence="6" id="KW-0479">Metal-binding</keyword>
<keyword evidence="3 8" id="KW-0812">Transmembrane</keyword>
<feature type="transmembrane region" description="Helical" evidence="10">
    <location>
        <begin position="546"/>
        <end position="569"/>
    </location>
</feature>
<evidence type="ECO:0000256" key="7">
    <source>
        <dbReference type="PIRSR" id="PIRSR600175-2"/>
    </source>
</evidence>
<dbReference type="PROSITE" id="PS00754">
    <property type="entry name" value="NA_NEUROTRAN_SYMP_2"/>
    <property type="match status" value="1"/>
</dbReference>
<evidence type="ECO:0000256" key="1">
    <source>
        <dbReference type="ARBA" id="ARBA00004141"/>
    </source>
</evidence>
<keyword evidence="12" id="KW-1185">Reference proteome</keyword>
<feature type="region of interest" description="Disordered" evidence="9">
    <location>
        <begin position="1"/>
        <end position="46"/>
    </location>
</feature>
<evidence type="ECO:0000256" key="8">
    <source>
        <dbReference type="RuleBase" id="RU003732"/>
    </source>
</evidence>
<feature type="transmembrane region" description="Helical" evidence="10">
    <location>
        <begin position="415"/>
        <end position="440"/>
    </location>
</feature>
<dbReference type="PANTHER" id="PTHR11616">
    <property type="entry name" value="SODIUM/CHLORIDE DEPENDENT TRANSPORTER"/>
    <property type="match status" value="1"/>
</dbReference>
<feature type="compositionally biased region" description="Polar residues" evidence="9">
    <location>
        <begin position="13"/>
        <end position="23"/>
    </location>
</feature>
<dbReference type="AlphaFoldDB" id="A0AAN9GCU0"/>
<feature type="transmembrane region" description="Helical" evidence="10">
    <location>
        <begin position="382"/>
        <end position="403"/>
    </location>
</feature>
<evidence type="ECO:0000313" key="12">
    <source>
        <dbReference type="Proteomes" id="UP001374579"/>
    </source>
</evidence>
<dbReference type="PROSITE" id="PS00610">
    <property type="entry name" value="NA_NEUROTRAN_SYMP_1"/>
    <property type="match status" value="1"/>
</dbReference>
<feature type="disulfide bond" evidence="7">
    <location>
        <begin position="225"/>
        <end position="234"/>
    </location>
</feature>
<dbReference type="SUPFAM" id="SSF161070">
    <property type="entry name" value="SNF-like"/>
    <property type="match status" value="1"/>
</dbReference>
<accession>A0AAN9GCU0</accession>
<evidence type="ECO:0000313" key="11">
    <source>
        <dbReference type="EMBL" id="KAK7102799.1"/>
    </source>
</evidence>
<evidence type="ECO:0000256" key="5">
    <source>
        <dbReference type="ARBA" id="ARBA00023136"/>
    </source>
</evidence>
<organism evidence="11 12">
    <name type="scientific">Littorina saxatilis</name>
    <dbReference type="NCBI Taxonomy" id="31220"/>
    <lineage>
        <taxon>Eukaryota</taxon>
        <taxon>Metazoa</taxon>
        <taxon>Spiralia</taxon>
        <taxon>Lophotrochozoa</taxon>
        <taxon>Mollusca</taxon>
        <taxon>Gastropoda</taxon>
        <taxon>Caenogastropoda</taxon>
        <taxon>Littorinimorpha</taxon>
        <taxon>Littorinoidea</taxon>
        <taxon>Littorinidae</taxon>
        <taxon>Littorina</taxon>
    </lineage>
</organism>
<sequence>MVGSGGAKAERNGTASRSATGQNGYNGGGRYAERNSSSDDNDVFHTVSLHPGVHRHTVRNGSATPVSVSQVSLPCTRDSSLADELNQASSGSKKALYAEDENEERGNWSGRFDFILSMLGYAVGLGNIWRFPYLCYRNGGGAFLLPFLLMMVIIGLPLFFLEASLGQFCSAGPMGCWQFAPLFKGLGIAMVVVSGLTAVYYNMILAWSLYYLFASFTSDLPWDTCDETWNSEDCSLKLPLVSCKDQAENDDGTCTDVTSGEFVGLWNQSLFQEVTGRVRVSPSEEYWNGKALSISSGIDNLGQPKWDLTLCLLLAWIICFFCLLKGIKTTGKVVYFTAIFPYVVLFILLIRGATLDNAGEGIYYFIVPDFERLADARVWKDAANQIFFSMSIAGGGLITLSSYNRFHNNILRDSLIVAVGDAVTCVFGGFVIFSFLGYMAGQLNVEVKNVVKDGAGLAFIVYPEAVSSLPPSTLWALLFFVMLLTLGLDSQFAMLETVLSGVLDQYPHLRPRKTLVVFIICCIFFLLGLPLACPGGMYLLQLMDNYVGGMTLILIGFFEIVAVIWVYGCNRFCQDINIMIGSTMFIYWKVTWMVLSPLTIVFIFIFMFVDYQPSTYGDYEYPGWADALGWLMAAFSLIFIPIVMLYKINREREAKTLLGKVRFLTTPTDLWGPALPKYRELVTYVEDFEVDPFSRRAADKGSAYVNKAFVPDTHSVSKSPAYMSRTSLGARPHSMISDFSSISARTSNSSLHRESNV</sequence>
<proteinExistence type="inferred from homology"/>
<feature type="transmembrane region" description="Helical" evidence="10">
    <location>
        <begin position="306"/>
        <end position="324"/>
    </location>
</feature>
<comment type="caution">
    <text evidence="11">The sequence shown here is derived from an EMBL/GenBank/DDBJ whole genome shotgun (WGS) entry which is preliminary data.</text>
</comment>
<feature type="transmembrane region" description="Helical" evidence="10">
    <location>
        <begin position="474"/>
        <end position="495"/>
    </location>
</feature>
<feature type="transmembrane region" description="Helical" evidence="10">
    <location>
        <begin position="515"/>
        <end position="540"/>
    </location>
</feature>
<dbReference type="Pfam" id="PF00209">
    <property type="entry name" value="SNF"/>
    <property type="match status" value="1"/>
</dbReference>
<keyword evidence="4 10" id="KW-1133">Transmembrane helix</keyword>
<feature type="transmembrane region" description="Helical" evidence="10">
    <location>
        <begin position="590"/>
        <end position="608"/>
    </location>
</feature>
<comment type="similarity">
    <text evidence="8">Belongs to the sodium:neurotransmitter symporter (SNF) (TC 2.A.22) family.</text>
</comment>
<dbReference type="InterPro" id="IPR000175">
    <property type="entry name" value="Na/ntran_symport"/>
</dbReference>
<feature type="binding site" evidence="6">
    <location>
        <position position="127"/>
    </location>
    <ligand>
        <name>Na(+)</name>
        <dbReference type="ChEBI" id="CHEBI:29101"/>
        <label>1</label>
    </ligand>
</feature>
<keyword evidence="7" id="KW-1015">Disulfide bond</keyword>
<gene>
    <name evidence="11" type="ORF">V1264_020975</name>
</gene>
<keyword evidence="6" id="KW-0915">Sodium</keyword>
<dbReference type="InterPro" id="IPR037272">
    <property type="entry name" value="SNS_sf"/>
</dbReference>
<dbReference type="PROSITE" id="PS50267">
    <property type="entry name" value="NA_NEUROTRAN_SYMP_3"/>
    <property type="match status" value="1"/>
</dbReference>
<comment type="subcellular location">
    <subcellularLocation>
        <location evidence="1">Membrane</location>
        <topology evidence="1">Multi-pass membrane protein</topology>
    </subcellularLocation>
</comment>
<evidence type="ECO:0000256" key="6">
    <source>
        <dbReference type="PIRSR" id="PIRSR600175-1"/>
    </source>
</evidence>
<dbReference type="Proteomes" id="UP001374579">
    <property type="component" value="Unassembled WGS sequence"/>
</dbReference>
<dbReference type="GO" id="GO:0015375">
    <property type="term" value="F:glycine:sodium symporter activity"/>
    <property type="evidence" value="ECO:0007669"/>
    <property type="project" value="TreeGrafter"/>
</dbReference>
<evidence type="ECO:0000256" key="10">
    <source>
        <dbReference type="SAM" id="Phobius"/>
    </source>
</evidence>
<keyword evidence="2 8" id="KW-0813">Transport</keyword>
<evidence type="ECO:0000256" key="3">
    <source>
        <dbReference type="ARBA" id="ARBA00022692"/>
    </source>
</evidence>
<feature type="binding site" evidence="6">
    <location>
        <position position="123"/>
    </location>
    <ligand>
        <name>Na(+)</name>
        <dbReference type="ChEBI" id="CHEBI:29101"/>
        <label>1</label>
    </ligand>
</feature>
<dbReference type="GO" id="GO:0005886">
    <property type="term" value="C:plasma membrane"/>
    <property type="evidence" value="ECO:0007669"/>
    <property type="project" value="TreeGrafter"/>
</dbReference>
<feature type="transmembrane region" description="Helical" evidence="10">
    <location>
        <begin position="186"/>
        <end position="213"/>
    </location>
</feature>
<feature type="binding site" evidence="6">
    <location>
        <position position="120"/>
    </location>
    <ligand>
        <name>Na(+)</name>
        <dbReference type="ChEBI" id="CHEBI:29101"/>
        <label>1</label>
    </ligand>
</feature>
<dbReference type="PRINTS" id="PR00176">
    <property type="entry name" value="NANEUSMPORT"/>
</dbReference>
<feature type="binding site" evidence="6">
    <location>
        <position position="122"/>
    </location>
    <ligand>
        <name>Na(+)</name>
        <dbReference type="ChEBI" id="CHEBI:29101"/>
        <label>1</label>
    </ligand>
</feature>
<feature type="transmembrane region" description="Helical" evidence="10">
    <location>
        <begin position="628"/>
        <end position="646"/>
    </location>
</feature>